<dbReference type="Proteomes" id="UP000694240">
    <property type="component" value="Chromosome 12"/>
</dbReference>
<feature type="domain" description="Reverse transcriptase" evidence="1">
    <location>
        <begin position="130"/>
        <end position="412"/>
    </location>
</feature>
<comment type="caution">
    <text evidence="2">The sequence shown here is derived from an EMBL/GenBank/DDBJ whole genome shotgun (WGS) entry which is preliminary data.</text>
</comment>
<dbReference type="PANTHER" id="PTHR33116:SF86">
    <property type="entry name" value="REVERSE TRANSCRIPTASE DOMAIN-CONTAINING PROTEIN"/>
    <property type="match status" value="1"/>
</dbReference>
<proteinExistence type="predicted"/>
<dbReference type="GO" id="GO:0004523">
    <property type="term" value="F:RNA-DNA hybrid ribonuclease activity"/>
    <property type="evidence" value="ECO:0007669"/>
    <property type="project" value="InterPro"/>
</dbReference>
<keyword evidence="2" id="KW-0808">Transferase</keyword>
<dbReference type="Pfam" id="PF00078">
    <property type="entry name" value="RVT_1"/>
    <property type="match status" value="1"/>
</dbReference>
<dbReference type="EMBL" id="JAEFBK010000012">
    <property type="protein sequence ID" value="KAG7540729.1"/>
    <property type="molecule type" value="Genomic_DNA"/>
</dbReference>
<evidence type="ECO:0000259" key="1">
    <source>
        <dbReference type="PROSITE" id="PS50878"/>
    </source>
</evidence>
<dbReference type="AlphaFoldDB" id="A0A8T1Y8C5"/>
<dbReference type="PROSITE" id="PS50878">
    <property type="entry name" value="RT_POL"/>
    <property type="match status" value="1"/>
</dbReference>
<name>A0A8T1Y8C5_9BRAS</name>
<evidence type="ECO:0000313" key="2">
    <source>
        <dbReference type="EMBL" id="KAG7540729.1"/>
    </source>
</evidence>
<dbReference type="InterPro" id="IPR000477">
    <property type="entry name" value="RT_dom"/>
</dbReference>
<organism evidence="2 3">
    <name type="scientific">Arabidopsis thaliana x Arabidopsis arenosa</name>
    <dbReference type="NCBI Taxonomy" id="1240361"/>
    <lineage>
        <taxon>Eukaryota</taxon>
        <taxon>Viridiplantae</taxon>
        <taxon>Streptophyta</taxon>
        <taxon>Embryophyta</taxon>
        <taxon>Tracheophyta</taxon>
        <taxon>Spermatophyta</taxon>
        <taxon>Magnoliopsida</taxon>
        <taxon>eudicotyledons</taxon>
        <taxon>Gunneridae</taxon>
        <taxon>Pentapetalae</taxon>
        <taxon>rosids</taxon>
        <taxon>malvids</taxon>
        <taxon>Brassicales</taxon>
        <taxon>Brassicaceae</taxon>
        <taxon>Camelineae</taxon>
        <taxon>Arabidopsis</taxon>
    </lineage>
</organism>
<gene>
    <name evidence="2" type="ORF">ISN45_Aa07g008960</name>
</gene>
<protein>
    <submittedName>
        <fullName evidence="2">Reverse transcriptase zinc-binding domain</fullName>
    </submittedName>
</protein>
<accession>A0A8T1Y8C5</accession>
<dbReference type="GO" id="GO:0003964">
    <property type="term" value="F:RNA-directed DNA polymerase activity"/>
    <property type="evidence" value="ECO:0007669"/>
    <property type="project" value="UniProtKB-KW"/>
</dbReference>
<dbReference type="PANTHER" id="PTHR33116">
    <property type="entry name" value="REVERSE TRANSCRIPTASE ZINC-BINDING DOMAIN-CONTAINING PROTEIN-RELATED-RELATED"/>
    <property type="match status" value="1"/>
</dbReference>
<dbReference type="CDD" id="cd01650">
    <property type="entry name" value="RT_nLTR_like"/>
    <property type="match status" value="1"/>
</dbReference>
<dbReference type="Pfam" id="PF13456">
    <property type="entry name" value="RVT_3"/>
    <property type="match status" value="1"/>
</dbReference>
<keyword evidence="2" id="KW-0695">RNA-directed DNA polymerase</keyword>
<reference evidence="2 3" key="1">
    <citation type="submission" date="2020-12" db="EMBL/GenBank/DDBJ databases">
        <title>Concerted genomic and epigenomic changes stabilize Arabidopsis allopolyploids.</title>
        <authorList>
            <person name="Chen Z."/>
        </authorList>
    </citation>
    <scope>NUCLEOTIDE SEQUENCE [LARGE SCALE GENOMIC DNA]</scope>
    <source>
        <strain evidence="2">Allo738</strain>
        <tissue evidence="2">Leaf</tissue>
    </source>
</reference>
<dbReference type="InterPro" id="IPR002156">
    <property type="entry name" value="RNaseH_domain"/>
</dbReference>
<sequence length="1029" mass="116237">MNSGDKNTKYFHASVKAERNRNGLDKLIDDEGTAHCSEASKGNVAAVYFQKLFSSSYPSEYDLQFFQDFVPRVTSEMNASLLAEVSKEEVKAAVFSIKPASAPGADGMTGCFFQQYWDIVGNQVTEEVIGFFKHGVFQNEWNLTQLCLIPKKVNASAMVDLRPISLCSVMYKVISKILVSRLKPLLPEIVSPTQSAFVEERLISDNILIAHEVVHSLRTHANTSKEFMAIKTDMSKAFDRVEWSYLRALLLALGFHASWVDLVMVCVTTVSFSILINGQAFGHVVPQRGLRQGDPLSPFLFVLCTEGLTHLLNKAELDGKINGLQFAPHGPSIHHLLFADDTLFVCKADVSQCAVVQEILDIYGTATGQIINKDKSSITFGDKVEDPIKLLIKEKLLINNEGGAGTYLGLPECFSGSKKDMLEYINERLKNKLSGWFARTLSQGGKEVLIKSVAMSMPVYAMSCFKLPKSTCSALSSAISSFWWNSMENNNKIHWVAWDRMCLPKDLGGFGFKDIEIFNQALLAKQAWRLLNNPTCLFSLFFKSRYFSDSNILQAITGSRPSFAWKSILHGRQLLQKGLRLCIGDGVSTSVWTGQWLLDGRMRAPLMKNILIDLDLMVNELIDPVSSSWDLDTLHDLFFPADIEIICKTKPLVSEPDYRIWLHNKSGDYTVRSGYWLANRDQNQDALLIADAQPSINPIKKLIWTLLAPSKIKVFMWKAVSGAIPVAEKLASRGISLDQRCQLCGMEGESINHLLFVCTFARQVWALCNLPSPEDGFAGHSLYYNMFFILQLAKNTHIQAEKRRAIPWILWRLWKNRNNLVFEGLVFQVLDMIQKIQEDADEWFLAQQVEQEFQAIERRQCSSAKSIWRPPEKPWLKCNLAFSWDRVGKVSGAAWVLRNFNGSVLLHSRRSFSSVLSKDAAALECWLWAIEGMFSLKIRNVCFAVEPIDLLQAVQRPAAWPSFKHQSEVILKALELIPCWKFVTEDRKSNRGAFLIANSVTNEDRRQSYVASGYPFWLKDLFTEEMSIT</sequence>
<dbReference type="Pfam" id="PF13966">
    <property type="entry name" value="zf-RVT"/>
    <property type="match status" value="1"/>
</dbReference>
<dbReference type="InterPro" id="IPR026960">
    <property type="entry name" value="RVT-Znf"/>
</dbReference>
<keyword evidence="2" id="KW-0548">Nucleotidyltransferase</keyword>
<evidence type="ECO:0000313" key="3">
    <source>
        <dbReference type="Proteomes" id="UP000694240"/>
    </source>
</evidence>
<keyword evidence="3" id="KW-1185">Reference proteome</keyword>
<dbReference type="GO" id="GO:0003676">
    <property type="term" value="F:nucleic acid binding"/>
    <property type="evidence" value="ECO:0007669"/>
    <property type="project" value="InterPro"/>
</dbReference>